<dbReference type="InterPro" id="IPR005379">
    <property type="entry name" value="FDM1-5/IDN2_XH"/>
</dbReference>
<keyword evidence="1" id="KW-0175">Coiled coil</keyword>
<dbReference type="AlphaFoldDB" id="A0A8T0RLA7"/>
<feature type="domain" description="Factor of DNA methylation 1-5/IDN2" evidence="4">
    <location>
        <begin position="418"/>
        <end position="545"/>
    </location>
</feature>
<dbReference type="EMBL" id="CM029046">
    <property type="protein sequence ID" value="KAG2587011.1"/>
    <property type="molecule type" value="Genomic_DNA"/>
</dbReference>
<proteinExistence type="predicted"/>
<gene>
    <name evidence="5" type="ORF">PVAP13_5NG090200</name>
</gene>
<dbReference type="Proteomes" id="UP000823388">
    <property type="component" value="Chromosome 5N"/>
</dbReference>
<feature type="domain" description="XS" evidence="3">
    <location>
        <begin position="39"/>
        <end position="147"/>
    </location>
</feature>
<evidence type="ECO:0000256" key="1">
    <source>
        <dbReference type="SAM" id="Coils"/>
    </source>
</evidence>
<accession>A0A8T0RLA7</accession>
<evidence type="ECO:0000313" key="6">
    <source>
        <dbReference type="Proteomes" id="UP000823388"/>
    </source>
</evidence>
<dbReference type="PANTHER" id="PTHR21596:SF49">
    <property type="entry name" value="FACTOR OF DNA METHYLATION 1-5_IDN2 DOMAIN-CONTAINING PROTEIN"/>
    <property type="match status" value="1"/>
</dbReference>
<name>A0A8T0RLA7_PANVG</name>
<feature type="region of interest" description="Disordered" evidence="2">
    <location>
        <begin position="1"/>
        <end position="22"/>
    </location>
</feature>
<evidence type="ECO:0000259" key="3">
    <source>
        <dbReference type="Pfam" id="PF03468"/>
    </source>
</evidence>
<sequence>MPFRITEQSPTQPLHALKPLRPKTSMPTDDVLMADAGADELLVWPWTGILAMAAADEDADAATTLAFHAHQRFAGVATTALQEEPTNHQQHFLLLHFGKNWAGLRDAMSLAVHFAGAGRREWQRRGREGSSEGAGGVFGWAAVGEDLLGDGAVGRILRESGAAARSVEDVEKDEASVAVTLSAVAGEYERRERLLAAKNEEMVRAVQRMEEESSWLRSELNELKAVADNSLPEMNHGVDEENEKLRAELDAVKGEIELRVDRIQELKECRTDLHFSKLEKLAIKINSLGMADIKPEASDNAQMLHDKHKEEMEAINAKVIQLEKQLEQKEAQEYAICMLNTKLQAVENLSIEEYGHLYKLLTILKECLEQKSERFQNAYVELTQRDHLNRNELQETRQEVIKCLESMATGDCTVIGIKRMGQLDEKPFHHACKRKYRDYDPEGKGTRLISLWQKELKNKSWNPFTTILVDGEEKDVVNEDDPKLRQLWTEYGDIVCNAVKVTLRELNEYSPQGRHAVNELWNFREGRKATTAEVVNYIFEQQKTSS</sequence>
<dbReference type="Gene3D" id="3.30.70.2890">
    <property type="entry name" value="XS domain"/>
    <property type="match status" value="1"/>
</dbReference>
<evidence type="ECO:0000259" key="4">
    <source>
        <dbReference type="Pfam" id="PF03469"/>
    </source>
</evidence>
<reference evidence="5" key="1">
    <citation type="submission" date="2020-05" db="EMBL/GenBank/DDBJ databases">
        <title>WGS assembly of Panicum virgatum.</title>
        <authorList>
            <person name="Lovell J.T."/>
            <person name="Jenkins J."/>
            <person name="Shu S."/>
            <person name="Juenger T.E."/>
            <person name="Schmutz J."/>
        </authorList>
    </citation>
    <scope>NUCLEOTIDE SEQUENCE</scope>
    <source>
        <strain evidence="5">AP13</strain>
    </source>
</reference>
<dbReference type="Pfam" id="PF03468">
    <property type="entry name" value="XS"/>
    <property type="match status" value="1"/>
</dbReference>
<evidence type="ECO:0008006" key="7">
    <source>
        <dbReference type="Google" id="ProtNLM"/>
    </source>
</evidence>
<organism evidence="5 6">
    <name type="scientific">Panicum virgatum</name>
    <name type="common">Blackwell switchgrass</name>
    <dbReference type="NCBI Taxonomy" id="38727"/>
    <lineage>
        <taxon>Eukaryota</taxon>
        <taxon>Viridiplantae</taxon>
        <taxon>Streptophyta</taxon>
        <taxon>Embryophyta</taxon>
        <taxon>Tracheophyta</taxon>
        <taxon>Spermatophyta</taxon>
        <taxon>Magnoliopsida</taxon>
        <taxon>Liliopsida</taxon>
        <taxon>Poales</taxon>
        <taxon>Poaceae</taxon>
        <taxon>PACMAD clade</taxon>
        <taxon>Panicoideae</taxon>
        <taxon>Panicodae</taxon>
        <taxon>Paniceae</taxon>
        <taxon>Panicinae</taxon>
        <taxon>Panicum</taxon>
        <taxon>Panicum sect. Hiantes</taxon>
    </lineage>
</organism>
<evidence type="ECO:0000256" key="2">
    <source>
        <dbReference type="SAM" id="MobiDB-lite"/>
    </source>
</evidence>
<feature type="compositionally biased region" description="Polar residues" evidence="2">
    <location>
        <begin position="1"/>
        <end position="12"/>
    </location>
</feature>
<feature type="coiled-coil region" evidence="1">
    <location>
        <begin position="192"/>
        <end position="255"/>
    </location>
</feature>
<protein>
    <recommendedName>
        <fullName evidence="7">Factor of DNA methylation 1-5/IDN2 domain-containing protein</fullName>
    </recommendedName>
</protein>
<keyword evidence="6" id="KW-1185">Reference proteome</keyword>
<comment type="caution">
    <text evidence="5">The sequence shown here is derived from an EMBL/GenBank/DDBJ whole genome shotgun (WGS) entry which is preliminary data.</text>
</comment>
<dbReference type="InterPro" id="IPR038588">
    <property type="entry name" value="XS_domain_sf"/>
</dbReference>
<dbReference type="PANTHER" id="PTHR21596">
    <property type="entry name" value="RIBONUCLEASE P SUBUNIT P38"/>
    <property type="match status" value="1"/>
</dbReference>
<dbReference type="InterPro" id="IPR005380">
    <property type="entry name" value="XS_domain"/>
</dbReference>
<feature type="coiled-coil region" evidence="1">
    <location>
        <begin position="298"/>
        <end position="332"/>
    </location>
</feature>
<evidence type="ECO:0000313" key="5">
    <source>
        <dbReference type="EMBL" id="KAG2587011.1"/>
    </source>
</evidence>
<dbReference type="InterPro" id="IPR045177">
    <property type="entry name" value="FDM1-5/IDN2"/>
</dbReference>
<dbReference type="Pfam" id="PF03469">
    <property type="entry name" value="XH"/>
    <property type="match status" value="1"/>
</dbReference>
<dbReference type="GO" id="GO:0080188">
    <property type="term" value="P:gene silencing by siRNA-directed DNA methylation"/>
    <property type="evidence" value="ECO:0007669"/>
    <property type="project" value="InterPro"/>
</dbReference>